<name>A0ABT2YT97_9GAMM</name>
<dbReference type="EMBL" id="JAOVZB010000004">
    <property type="protein sequence ID" value="MCV2403133.1"/>
    <property type="molecule type" value="Genomic_DNA"/>
</dbReference>
<dbReference type="PANTHER" id="PTHR42794:SF2">
    <property type="entry name" value="ABC TRANSPORTER ATP-BINDING PROTEIN"/>
    <property type="match status" value="1"/>
</dbReference>
<dbReference type="Pfam" id="PF00005">
    <property type="entry name" value="ABC_tran"/>
    <property type="match status" value="1"/>
</dbReference>
<dbReference type="GO" id="GO:0005524">
    <property type="term" value="F:ATP binding"/>
    <property type="evidence" value="ECO:0007669"/>
    <property type="project" value="UniProtKB-KW"/>
</dbReference>
<dbReference type="InterPro" id="IPR017871">
    <property type="entry name" value="ABC_transporter-like_CS"/>
</dbReference>
<evidence type="ECO:0000259" key="3">
    <source>
        <dbReference type="PROSITE" id="PS50893"/>
    </source>
</evidence>
<dbReference type="RefSeq" id="WP_263530514.1">
    <property type="nucleotide sequence ID" value="NZ_JAOVZB010000004.1"/>
</dbReference>
<comment type="caution">
    <text evidence="4">The sequence shown here is derived from an EMBL/GenBank/DDBJ whole genome shotgun (WGS) entry which is preliminary data.</text>
</comment>
<organism evidence="4 5">
    <name type="scientific">Marinomonas sargassi</name>
    <dbReference type="NCBI Taxonomy" id="2984494"/>
    <lineage>
        <taxon>Bacteria</taxon>
        <taxon>Pseudomonadati</taxon>
        <taxon>Pseudomonadota</taxon>
        <taxon>Gammaproteobacteria</taxon>
        <taxon>Oceanospirillales</taxon>
        <taxon>Oceanospirillaceae</taxon>
        <taxon>Marinomonas</taxon>
    </lineage>
</organism>
<dbReference type="PROSITE" id="PS50893">
    <property type="entry name" value="ABC_TRANSPORTER_2"/>
    <property type="match status" value="1"/>
</dbReference>
<reference evidence="4 5" key="1">
    <citation type="submission" date="2022-10" db="EMBL/GenBank/DDBJ databases">
        <title>Marinomonas transparenta sp. nov. and Marinomonas sargassi sp. nov., isolated from marine alga (Sargassum natans (L.) Gaillon).</title>
        <authorList>
            <person name="Wang Y."/>
        </authorList>
    </citation>
    <scope>NUCLEOTIDE SEQUENCE [LARGE SCALE GENOMIC DNA]</scope>
    <source>
        <strain evidence="4 5">C2222</strain>
    </source>
</reference>
<evidence type="ECO:0000256" key="1">
    <source>
        <dbReference type="ARBA" id="ARBA00022741"/>
    </source>
</evidence>
<evidence type="ECO:0000313" key="5">
    <source>
        <dbReference type="Proteomes" id="UP001209713"/>
    </source>
</evidence>
<dbReference type="PROSITE" id="PS00211">
    <property type="entry name" value="ABC_TRANSPORTER_1"/>
    <property type="match status" value="1"/>
</dbReference>
<dbReference type="Proteomes" id="UP001209713">
    <property type="component" value="Unassembled WGS sequence"/>
</dbReference>
<protein>
    <submittedName>
        <fullName evidence="4">ABC transporter ATP-binding protein</fullName>
    </submittedName>
</protein>
<evidence type="ECO:0000313" key="4">
    <source>
        <dbReference type="EMBL" id="MCV2403133.1"/>
    </source>
</evidence>
<dbReference type="InterPro" id="IPR027417">
    <property type="entry name" value="P-loop_NTPase"/>
</dbReference>
<keyword evidence="5" id="KW-1185">Reference proteome</keyword>
<dbReference type="SMART" id="SM00382">
    <property type="entry name" value="AAA"/>
    <property type="match status" value="1"/>
</dbReference>
<feature type="domain" description="ABC transporter" evidence="3">
    <location>
        <begin position="35"/>
        <end position="267"/>
    </location>
</feature>
<dbReference type="Gene3D" id="3.40.50.300">
    <property type="entry name" value="P-loop containing nucleotide triphosphate hydrolases"/>
    <property type="match status" value="1"/>
</dbReference>
<dbReference type="PANTHER" id="PTHR42794">
    <property type="entry name" value="HEMIN IMPORT ATP-BINDING PROTEIN HMUV"/>
    <property type="match status" value="1"/>
</dbReference>
<dbReference type="CDD" id="cd03214">
    <property type="entry name" value="ABC_Iron-Siderophores_B12_Hemin"/>
    <property type="match status" value="1"/>
</dbReference>
<dbReference type="InterPro" id="IPR003439">
    <property type="entry name" value="ABC_transporter-like_ATP-bd"/>
</dbReference>
<keyword evidence="2 4" id="KW-0067">ATP-binding</keyword>
<sequence>MNAKSLASAFTFQKLELLQKQAKTLEEAKCRPASMELRSVSWGPNANKSLVKSVSLQVKPAEFLAIVGPNGSGKTSLLRCLYRINQPSQGQVFLDGESLWDLSAHDCAKRIATVLQDAPGDLGLSVFDMVEIGLTPKSHTWRRSKSDSALIEEAMSLMNVEHLAHRLFSTLSGGERQRVLIARALAQRPDVLILDEPTNHLDIRHQLELLDLLAKLPCTLIISLHDLSLASTYADRVLIMQDGEMQACSAPSQAFTEQSIKQVFDVDTVIDCHPITQRPRFSFYL</sequence>
<accession>A0ABT2YT97</accession>
<keyword evidence="1" id="KW-0547">Nucleotide-binding</keyword>
<proteinExistence type="predicted"/>
<evidence type="ECO:0000256" key="2">
    <source>
        <dbReference type="ARBA" id="ARBA00022840"/>
    </source>
</evidence>
<gene>
    <name evidence="4" type="ORF">OFY17_09615</name>
</gene>
<dbReference type="SUPFAM" id="SSF52540">
    <property type="entry name" value="P-loop containing nucleoside triphosphate hydrolases"/>
    <property type="match status" value="1"/>
</dbReference>
<dbReference type="InterPro" id="IPR003593">
    <property type="entry name" value="AAA+_ATPase"/>
</dbReference>